<dbReference type="Proteomes" id="UP001139290">
    <property type="component" value="Unassembled WGS sequence"/>
</dbReference>
<accession>A0ABT1BFG7</accession>
<evidence type="ECO:0008006" key="4">
    <source>
        <dbReference type="Google" id="ProtNLM"/>
    </source>
</evidence>
<feature type="transmembrane region" description="Helical" evidence="1">
    <location>
        <begin position="12"/>
        <end position="36"/>
    </location>
</feature>
<feature type="transmembrane region" description="Helical" evidence="1">
    <location>
        <begin position="74"/>
        <end position="94"/>
    </location>
</feature>
<sequence>MSYCADVDWKRVPGWFWLIVAFQCRVPVFMGMRVIMHDNALQPVTGEGLMTLLISLPACLMVLLFALQVTRVGLCRMVLMLVMVAPLVDIVLWWLELMNNGLPEPLWPVIFVVVLDSICVLILAASRLLRQVFWRPEEYED</sequence>
<organism evidence="2 3">
    <name type="scientific">Citrobacter meridianamericanus</name>
    <dbReference type="NCBI Taxonomy" id="2894201"/>
    <lineage>
        <taxon>Bacteria</taxon>
        <taxon>Pseudomonadati</taxon>
        <taxon>Pseudomonadota</taxon>
        <taxon>Gammaproteobacteria</taxon>
        <taxon>Enterobacterales</taxon>
        <taxon>Enterobacteriaceae</taxon>
        <taxon>Citrobacter</taxon>
    </lineage>
</organism>
<keyword evidence="1" id="KW-0812">Transmembrane</keyword>
<evidence type="ECO:0000313" key="3">
    <source>
        <dbReference type="Proteomes" id="UP001139290"/>
    </source>
</evidence>
<feature type="transmembrane region" description="Helical" evidence="1">
    <location>
        <begin position="48"/>
        <end position="67"/>
    </location>
</feature>
<feature type="transmembrane region" description="Helical" evidence="1">
    <location>
        <begin position="106"/>
        <end position="125"/>
    </location>
</feature>
<evidence type="ECO:0000256" key="1">
    <source>
        <dbReference type="SAM" id="Phobius"/>
    </source>
</evidence>
<keyword evidence="1" id="KW-0472">Membrane</keyword>
<keyword evidence="1" id="KW-1133">Transmembrane helix</keyword>
<reference evidence="2" key="1">
    <citation type="submission" date="2021-11" db="EMBL/GenBank/DDBJ databases">
        <title>Citrobacter meridianamericanus sp. nov. isolated from soil.</title>
        <authorList>
            <person name="Furlan J.P.R."/>
            <person name="Stehling E.G."/>
        </authorList>
    </citation>
    <scope>NUCLEOTIDE SEQUENCE</scope>
    <source>
        <strain evidence="2">BR102</strain>
    </source>
</reference>
<gene>
    <name evidence="2" type="ORF">LOD26_25420</name>
</gene>
<dbReference type="RefSeq" id="WP_252839126.1">
    <property type="nucleotide sequence ID" value="NZ_JAJJVQ010000020.1"/>
</dbReference>
<proteinExistence type="predicted"/>
<keyword evidence="3" id="KW-1185">Reference proteome</keyword>
<protein>
    <recommendedName>
        <fullName evidence="4">Transmembrane protein</fullName>
    </recommendedName>
</protein>
<evidence type="ECO:0000313" key="2">
    <source>
        <dbReference type="EMBL" id="MCO5784605.1"/>
    </source>
</evidence>
<name>A0ABT1BFG7_9ENTR</name>
<dbReference type="EMBL" id="JAJJVQ010000020">
    <property type="protein sequence ID" value="MCO5784605.1"/>
    <property type="molecule type" value="Genomic_DNA"/>
</dbReference>
<comment type="caution">
    <text evidence="2">The sequence shown here is derived from an EMBL/GenBank/DDBJ whole genome shotgun (WGS) entry which is preliminary data.</text>
</comment>